<feature type="transmembrane region" description="Helical" evidence="1">
    <location>
        <begin position="105"/>
        <end position="126"/>
    </location>
</feature>
<keyword evidence="1" id="KW-0472">Membrane</keyword>
<sequence>MLGVETEGMTDVAPRTRSLPATLGFALARIWRNGRPVERTAYLVGALLFTSGLVHVVVLLVTGRTWIGPVSLRKAATFGLSFGLTLATVVWTTSFLKISARVRSVLLTVFTVVCVVETTLVSMQAWRGVPSHFNFETPFDTVVAMALAAGGAVIILTVLGFASATIVGSREITPSTRLAVRAGFVILLVSLGIGAVMVAHGAVEARTGSAQLAYTTTGKLKPAHAVAMHGILVLPALAWLLGLTNWPERARLGLVAIATAGYAILTAVVLVESFNGVSPFAATGPETATSAVAIALLAGVTVVTAFGLLSRRRPAAD</sequence>
<keyword evidence="3" id="KW-1185">Reference proteome</keyword>
<dbReference type="AlphaFoldDB" id="A0A9W6VJM0"/>
<reference evidence="2" key="1">
    <citation type="submission" date="2023-03" db="EMBL/GenBank/DDBJ databases">
        <title>Amycolatopsis taiwanensis NBRC 103393.</title>
        <authorList>
            <person name="Ichikawa N."/>
            <person name="Sato H."/>
            <person name="Tonouchi N."/>
        </authorList>
    </citation>
    <scope>NUCLEOTIDE SEQUENCE</scope>
    <source>
        <strain evidence="2">NBRC 103393</strain>
    </source>
</reference>
<comment type="caution">
    <text evidence="2">The sequence shown here is derived from an EMBL/GenBank/DDBJ whole genome shotgun (WGS) entry which is preliminary data.</text>
</comment>
<accession>A0A9W6VJM0</accession>
<protein>
    <submittedName>
        <fullName evidence="2">Uncharacterized protein</fullName>
    </submittedName>
</protein>
<feature type="transmembrane region" description="Helical" evidence="1">
    <location>
        <begin position="250"/>
        <end position="271"/>
    </location>
</feature>
<gene>
    <name evidence="2" type="ORF">Atai01_62880</name>
</gene>
<keyword evidence="1" id="KW-0812">Transmembrane</keyword>
<feature type="transmembrane region" description="Helical" evidence="1">
    <location>
        <begin position="146"/>
        <end position="167"/>
    </location>
</feature>
<feature type="transmembrane region" description="Helical" evidence="1">
    <location>
        <begin position="291"/>
        <end position="309"/>
    </location>
</feature>
<feature type="transmembrane region" description="Helical" evidence="1">
    <location>
        <begin position="223"/>
        <end position="243"/>
    </location>
</feature>
<evidence type="ECO:0000313" key="3">
    <source>
        <dbReference type="Proteomes" id="UP001165136"/>
    </source>
</evidence>
<feature type="transmembrane region" description="Helical" evidence="1">
    <location>
        <begin position="41"/>
        <end position="63"/>
    </location>
</feature>
<feature type="transmembrane region" description="Helical" evidence="1">
    <location>
        <begin position="179"/>
        <end position="203"/>
    </location>
</feature>
<feature type="transmembrane region" description="Helical" evidence="1">
    <location>
        <begin position="75"/>
        <end position="93"/>
    </location>
</feature>
<dbReference type="EMBL" id="BSTI01000017">
    <property type="protein sequence ID" value="GLY69669.1"/>
    <property type="molecule type" value="Genomic_DNA"/>
</dbReference>
<evidence type="ECO:0000256" key="1">
    <source>
        <dbReference type="SAM" id="Phobius"/>
    </source>
</evidence>
<proteinExistence type="predicted"/>
<organism evidence="2 3">
    <name type="scientific">Amycolatopsis taiwanensis</name>
    <dbReference type="NCBI Taxonomy" id="342230"/>
    <lineage>
        <taxon>Bacteria</taxon>
        <taxon>Bacillati</taxon>
        <taxon>Actinomycetota</taxon>
        <taxon>Actinomycetes</taxon>
        <taxon>Pseudonocardiales</taxon>
        <taxon>Pseudonocardiaceae</taxon>
        <taxon>Amycolatopsis</taxon>
    </lineage>
</organism>
<keyword evidence="1" id="KW-1133">Transmembrane helix</keyword>
<name>A0A9W6VJM0_9PSEU</name>
<dbReference type="Proteomes" id="UP001165136">
    <property type="component" value="Unassembled WGS sequence"/>
</dbReference>
<evidence type="ECO:0000313" key="2">
    <source>
        <dbReference type="EMBL" id="GLY69669.1"/>
    </source>
</evidence>